<dbReference type="InterPro" id="IPR012337">
    <property type="entry name" value="RNaseH-like_sf"/>
</dbReference>
<sequence length="1211" mass="133587">MAPSDSSTSESLSSTNTTVPTSSLITNLPHLVTVKLTRDNFLLWKAQIVPYLKGQKVLGHVDGTIPMPPQSIPASSDGSITIPNPAFLTWVQQDQMVLSALISSLTESLIAQVVGYFTSCEVWTALERLFASHSRARIMQTHFQLATLKKGGSSVTDYFQKFKTLSDTLVVAGQPLNEFESLSFVLAGLGTDFDSIVTTISTRGDTIPLEDLYSHLFIHEQLLLNVVEAVGSSSFNSGCGRGRGRGRGSPPLLPTPQGDSSRLICQVCNKPGHIALTCYNRFNHAYQREPPQPMQAYITAPSSANDLNWYPDIGATHHITYDLNNLNLQQEEYTGQDQVHVGNGQGLPINHLGSSSLSFPHATFLLKNILHDPMSGATLLKGQHNHGLYSLSPPQSSPTSPHAFMGIRTSLDGWHSQMGHPSLHLVCQVVSQNNLALLRTKPSVVCHACQLGKSHQLPFHLSSSVSAHPLDLLFSDVWGPSPISSVNGNKYYVCFIDDFSKFIWLYPIVAKSDVITVFQKFQVHVERLFNRKIKAIQTDWGGEFRKLNPFFAKCGIAHRLSYPHRLKQNGSVERKHCHIVDTGLTLLAAASMSCNLHHIGYRCLHIPSDRVYISKNVIFDETHFPFGLSSQTPTSTPISSLPQSFQVPTASPSTSSHVSSPAPASGLTCPSIEPVPSPVAPSTTMVPTAPFHTMQTRSKNAIHKPKALPPDFIRQTSPKAFVSEFWPLDVEPTCLTLASKSPQWREAMNTEFNALLRNGTWSLIPPKPTMNLIGCFHQKLGVDYDDTFTPVVKPTTIRIVLSLVVSSNWCIKQLDVQNASFHGHLQENVYMVQPPGLISSLQQDFALKDLGPLHYFLGVEAHPDPHGMFLTQHRYILDLLKRANMLGAKTISSPMSSSTALSAFSGMSIYASAYCFSLECCQTAPPVSQAYLIPCSKKQHTISRSSTEAEYRALANATAELTWLTKYIEIDLHFVRDKVQSGGLTVKFISTKDQIADIFTKPLVFSRFASLRDNLTVTVLPLRLRGPIEDTVANHQHQLSLILKDSVYNGMTQLGFEKSHRDFSFRTEQVHVALYMTAIASISNLVQKPIIKVLPEDGLEVLLSGSGATGKPPTTLSPTVLIVDWRCLKVRDTPYEVNIIIPVEGYEPIQFILTKLCGFIYKTRVERLHGIDALPGMTIVSACLETVVEWPALAAEDRNNAPPTKPWERTC</sequence>
<name>A0A2N9GQB5_FAGSY</name>
<dbReference type="InterPro" id="IPR025724">
    <property type="entry name" value="GAG-pre-integrase_dom"/>
</dbReference>
<dbReference type="EMBL" id="OIVN01002224">
    <property type="protein sequence ID" value="SPD01755.1"/>
    <property type="molecule type" value="Genomic_DNA"/>
</dbReference>
<feature type="region of interest" description="Disordered" evidence="1">
    <location>
        <begin position="238"/>
        <end position="259"/>
    </location>
</feature>
<dbReference type="InterPro" id="IPR036397">
    <property type="entry name" value="RNaseH_sf"/>
</dbReference>
<proteinExistence type="predicted"/>
<dbReference type="CDD" id="cd09272">
    <property type="entry name" value="RNase_HI_RT_Ty1"/>
    <property type="match status" value="1"/>
</dbReference>
<organism evidence="3">
    <name type="scientific">Fagus sylvatica</name>
    <name type="common">Beechnut</name>
    <dbReference type="NCBI Taxonomy" id="28930"/>
    <lineage>
        <taxon>Eukaryota</taxon>
        <taxon>Viridiplantae</taxon>
        <taxon>Streptophyta</taxon>
        <taxon>Embryophyta</taxon>
        <taxon>Tracheophyta</taxon>
        <taxon>Spermatophyta</taxon>
        <taxon>Magnoliopsida</taxon>
        <taxon>eudicotyledons</taxon>
        <taxon>Gunneridae</taxon>
        <taxon>Pentapetalae</taxon>
        <taxon>rosids</taxon>
        <taxon>fabids</taxon>
        <taxon>Fagales</taxon>
        <taxon>Fagaceae</taxon>
        <taxon>Fagus</taxon>
    </lineage>
</organism>
<feature type="compositionally biased region" description="Low complexity" evidence="1">
    <location>
        <begin position="1"/>
        <end position="18"/>
    </location>
</feature>
<dbReference type="SUPFAM" id="SSF53098">
    <property type="entry name" value="Ribonuclease H-like"/>
    <property type="match status" value="1"/>
</dbReference>
<feature type="region of interest" description="Disordered" evidence="1">
    <location>
        <begin position="635"/>
        <end position="673"/>
    </location>
</feature>
<evidence type="ECO:0000259" key="2">
    <source>
        <dbReference type="PROSITE" id="PS50994"/>
    </source>
</evidence>
<gene>
    <name evidence="3" type="ORF">FSB_LOCUS29637</name>
</gene>
<reference evidence="3" key="1">
    <citation type="submission" date="2018-02" db="EMBL/GenBank/DDBJ databases">
        <authorList>
            <person name="Cohen D.B."/>
            <person name="Kent A.D."/>
        </authorList>
    </citation>
    <scope>NUCLEOTIDE SEQUENCE</scope>
</reference>
<feature type="domain" description="Integrase catalytic" evidence="2">
    <location>
        <begin position="465"/>
        <end position="641"/>
    </location>
</feature>
<dbReference type="InterPro" id="IPR013103">
    <property type="entry name" value="RVT_2"/>
</dbReference>
<dbReference type="Pfam" id="PF13976">
    <property type="entry name" value="gag_pre-integrs"/>
    <property type="match status" value="1"/>
</dbReference>
<dbReference type="Pfam" id="PF07727">
    <property type="entry name" value="RVT_2"/>
    <property type="match status" value="1"/>
</dbReference>
<dbReference type="Gene3D" id="3.30.420.10">
    <property type="entry name" value="Ribonuclease H-like superfamily/Ribonuclease H"/>
    <property type="match status" value="1"/>
</dbReference>
<evidence type="ECO:0000313" key="3">
    <source>
        <dbReference type="EMBL" id="SPD01755.1"/>
    </source>
</evidence>
<feature type="region of interest" description="Disordered" evidence="1">
    <location>
        <begin position="1"/>
        <end position="20"/>
    </location>
</feature>
<dbReference type="PROSITE" id="PS50994">
    <property type="entry name" value="INTEGRASE"/>
    <property type="match status" value="1"/>
</dbReference>
<dbReference type="PANTHER" id="PTHR47481:SF10">
    <property type="entry name" value="COPIA-LIKE POLYPROTEIN_RETROTRANSPOSON"/>
    <property type="match status" value="1"/>
</dbReference>
<dbReference type="GO" id="GO:0003676">
    <property type="term" value="F:nucleic acid binding"/>
    <property type="evidence" value="ECO:0007669"/>
    <property type="project" value="InterPro"/>
</dbReference>
<dbReference type="PANTHER" id="PTHR47481">
    <property type="match status" value="1"/>
</dbReference>
<accession>A0A2N9GQB5</accession>
<dbReference type="Pfam" id="PF14223">
    <property type="entry name" value="Retrotran_gag_2"/>
    <property type="match status" value="1"/>
</dbReference>
<dbReference type="InterPro" id="IPR001584">
    <property type="entry name" value="Integrase_cat-core"/>
</dbReference>
<feature type="compositionally biased region" description="Low complexity" evidence="1">
    <location>
        <begin position="635"/>
        <end position="665"/>
    </location>
</feature>
<dbReference type="GO" id="GO:0015074">
    <property type="term" value="P:DNA integration"/>
    <property type="evidence" value="ECO:0007669"/>
    <property type="project" value="InterPro"/>
</dbReference>
<protein>
    <recommendedName>
        <fullName evidence="2">Integrase catalytic domain-containing protein</fullName>
    </recommendedName>
</protein>
<evidence type="ECO:0000256" key="1">
    <source>
        <dbReference type="SAM" id="MobiDB-lite"/>
    </source>
</evidence>
<dbReference type="AlphaFoldDB" id="A0A2N9GQB5"/>